<dbReference type="InterPro" id="IPR051398">
    <property type="entry name" value="Polysacch_Deacetylase"/>
</dbReference>
<name>A0A4U8T8W7_9HELI</name>
<organism evidence="3 4">
    <name type="scientific">Helicobacter jaachi</name>
    <dbReference type="NCBI Taxonomy" id="1677920"/>
    <lineage>
        <taxon>Bacteria</taxon>
        <taxon>Pseudomonadati</taxon>
        <taxon>Campylobacterota</taxon>
        <taxon>Epsilonproteobacteria</taxon>
        <taxon>Campylobacterales</taxon>
        <taxon>Helicobacteraceae</taxon>
        <taxon>Helicobacter</taxon>
    </lineage>
</organism>
<dbReference type="PANTHER" id="PTHR34216">
    <property type="match status" value="1"/>
</dbReference>
<dbReference type="SUPFAM" id="SSF88713">
    <property type="entry name" value="Glycoside hydrolase/deacetylase"/>
    <property type="match status" value="1"/>
</dbReference>
<evidence type="ECO:0000313" key="4">
    <source>
        <dbReference type="Proteomes" id="UP000029733"/>
    </source>
</evidence>
<dbReference type="PROSITE" id="PS51677">
    <property type="entry name" value="NODB"/>
    <property type="match status" value="1"/>
</dbReference>
<gene>
    <name evidence="3" type="ORF">LS71_006850</name>
</gene>
<comment type="caution">
    <text evidence="3">The sequence shown here is derived from an EMBL/GenBank/DDBJ whole genome shotgun (WGS) entry which is preliminary data.</text>
</comment>
<dbReference type="GO" id="GO:0016810">
    <property type="term" value="F:hydrolase activity, acting on carbon-nitrogen (but not peptide) bonds"/>
    <property type="evidence" value="ECO:0007669"/>
    <property type="project" value="InterPro"/>
</dbReference>
<dbReference type="Proteomes" id="UP000029733">
    <property type="component" value="Unassembled WGS sequence"/>
</dbReference>
<accession>A0A4U8T8W7</accession>
<evidence type="ECO:0000259" key="2">
    <source>
        <dbReference type="PROSITE" id="PS51677"/>
    </source>
</evidence>
<sequence>MKSFIHKAIHNLSQYACVQGLYKGKGVILMLHRIAPFEHRLAPNENMKVSPVFLESFILQAKAQGYTFISIDEVYRGLCEQRLVDKFICITIDDGYKDNLTYGYPIFSKHNVPFCIYVCTSFPQGTHNMWWFGLEDYLLKENAININGNMWDISSIESKEAAFMALREIIIQKVSSYEDCAETMQSLGIAYNPRDYDNLTLTWEDIDFLSTANGGGGIDRICTIGCHTHSHPIFNNLSHKQVTADIQKANALFKAHLGEIPKHFAYPFGGRIEVDSSYFPLMATLGFKTATTTRHGCIYPSHKAHLHALPRVFFSQHFNIESAYKIRKKRVVTS</sequence>
<protein>
    <submittedName>
        <fullName evidence="3">Polysaccharide deacetylase</fullName>
    </submittedName>
</protein>
<dbReference type="RefSeq" id="WP_034355958.1">
    <property type="nucleotide sequence ID" value="NZ_JRPR02000005.1"/>
</dbReference>
<proteinExistence type="predicted"/>
<keyword evidence="4" id="KW-1185">Reference proteome</keyword>
<dbReference type="PANTHER" id="PTHR34216:SF7">
    <property type="entry name" value="POLY-BETA-1,6-N-ACETYL-D-GLUCOSAMINE N-DEACETYLASE"/>
    <property type="match status" value="1"/>
</dbReference>
<reference evidence="3 4" key="1">
    <citation type="journal article" date="2014" name="Genome Announc.">
        <title>Draft genome sequences of eight enterohepatic helicobacter species isolated from both laboratory and wild rodents.</title>
        <authorList>
            <person name="Sheh A."/>
            <person name="Shen Z."/>
            <person name="Fox J.G."/>
        </authorList>
    </citation>
    <scope>NUCLEOTIDE SEQUENCE [LARGE SCALE GENOMIC DNA]</scope>
    <source>
        <strain evidence="3 4">MIT 09-6949</strain>
    </source>
</reference>
<dbReference type="InterPro" id="IPR002509">
    <property type="entry name" value="NODB_dom"/>
</dbReference>
<dbReference type="AlphaFoldDB" id="A0A4U8T8W7"/>
<dbReference type="EMBL" id="JRPR02000005">
    <property type="protein sequence ID" value="TLD96186.1"/>
    <property type="molecule type" value="Genomic_DNA"/>
</dbReference>
<dbReference type="STRING" id="1677920.LS71_07445"/>
<keyword evidence="1" id="KW-0732">Signal</keyword>
<dbReference type="OrthoDB" id="9776235at2"/>
<dbReference type="Pfam" id="PF01522">
    <property type="entry name" value="Polysacc_deac_1"/>
    <property type="match status" value="1"/>
</dbReference>
<dbReference type="InterPro" id="IPR011330">
    <property type="entry name" value="Glyco_hydro/deAcase_b/a-brl"/>
</dbReference>
<dbReference type="GO" id="GO:0005975">
    <property type="term" value="P:carbohydrate metabolic process"/>
    <property type="evidence" value="ECO:0007669"/>
    <property type="project" value="InterPro"/>
</dbReference>
<evidence type="ECO:0000313" key="3">
    <source>
        <dbReference type="EMBL" id="TLD96186.1"/>
    </source>
</evidence>
<feature type="domain" description="NodB homology" evidence="2">
    <location>
        <begin position="86"/>
        <end position="334"/>
    </location>
</feature>
<evidence type="ECO:0000256" key="1">
    <source>
        <dbReference type="ARBA" id="ARBA00022729"/>
    </source>
</evidence>
<dbReference type="Gene3D" id="3.20.20.370">
    <property type="entry name" value="Glycoside hydrolase/deacetylase"/>
    <property type="match status" value="1"/>
</dbReference>